<sequence>MSTKNESYLVGLIGEGITPSLTPPMHEAEAEHHRLRYLYRPIDLTAIERRGSDVGELLRAAHDMGYNALNITHPCKQLVLEHLDGLTADARALGAVNTVLISDGEFIGHNTDGTGFAQALRTGLPGVPLERVLQIGVGGAGAAVAHALLGAGVRHLVLVDLDPARVAERVAALSAAFPGSTISAATPAGIPAELAAANGLVNATPIGMYQHRGSPIDVSLLDPGHWVADVVYRPVDTELIVAARAAGCRTLDGGHMAVGQAVDAFRLITGLEPDAQRMRSHFLSMLERGL</sequence>
<dbReference type="InterPro" id="IPR046346">
    <property type="entry name" value="Aminoacid_DH-like_N_sf"/>
</dbReference>
<feature type="domain" description="Shikimate dehydrogenase substrate binding N-terminal" evidence="3">
    <location>
        <begin position="12"/>
        <end position="99"/>
    </location>
</feature>
<evidence type="ECO:0000256" key="1">
    <source>
        <dbReference type="ARBA" id="ARBA00004871"/>
    </source>
</evidence>
<dbReference type="GO" id="GO:0009423">
    <property type="term" value="P:chorismate biosynthetic process"/>
    <property type="evidence" value="ECO:0007669"/>
    <property type="project" value="TreeGrafter"/>
</dbReference>
<comment type="caution">
    <text evidence="4">The sequence shown here is derived from an EMBL/GenBank/DDBJ whole genome shotgun (WGS) entry which is preliminary data.</text>
</comment>
<dbReference type="GO" id="GO:0019632">
    <property type="term" value="P:shikimate metabolic process"/>
    <property type="evidence" value="ECO:0007669"/>
    <property type="project" value="TreeGrafter"/>
</dbReference>
<keyword evidence="2" id="KW-0028">Amino-acid biosynthesis</keyword>
<dbReference type="PANTHER" id="PTHR21089:SF1">
    <property type="entry name" value="BIFUNCTIONAL 3-DEHYDROQUINATE DEHYDRATASE_SHIKIMATE DEHYDROGENASE, CHLOROPLASTIC"/>
    <property type="match status" value="1"/>
</dbReference>
<keyword evidence="4" id="KW-0560">Oxidoreductase</keyword>
<dbReference type="Pfam" id="PF08501">
    <property type="entry name" value="Shikimate_dh_N"/>
    <property type="match status" value="1"/>
</dbReference>
<accession>A0A839QJN9</accession>
<dbReference type="EMBL" id="JACHVS010000001">
    <property type="protein sequence ID" value="MBB2995813.1"/>
    <property type="molecule type" value="Genomic_DNA"/>
</dbReference>
<evidence type="ECO:0000313" key="4">
    <source>
        <dbReference type="EMBL" id="MBB2995813.1"/>
    </source>
</evidence>
<evidence type="ECO:0000256" key="2">
    <source>
        <dbReference type="ARBA" id="ARBA00023141"/>
    </source>
</evidence>
<dbReference type="GO" id="GO:0009073">
    <property type="term" value="P:aromatic amino acid family biosynthetic process"/>
    <property type="evidence" value="ECO:0007669"/>
    <property type="project" value="UniProtKB-KW"/>
</dbReference>
<keyword evidence="5" id="KW-1185">Reference proteome</keyword>
<dbReference type="Gene3D" id="3.40.50.10860">
    <property type="entry name" value="Leucine Dehydrogenase, chain A, domain 1"/>
    <property type="match status" value="1"/>
</dbReference>
<dbReference type="EC" id="1.1.1.25" evidence="4"/>
<dbReference type="GO" id="GO:0005829">
    <property type="term" value="C:cytosol"/>
    <property type="evidence" value="ECO:0007669"/>
    <property type="project" value="TreeGrafter"/>
</dbReference>
<dbReference type="AlphaFoldDB" id="A0A839QJN9"/>
<dbReference type="InterPro" id="IPR036291">
    <property type="entry name" value="NAD(P)-bd_dom_sf"/>
</dbReference>
<dbReference type="Proteomes" id="UP000523000">
    <property type="component" value="Unassembled WGS sequence"/>
</dbReference>
<reference evidence="4 5" key="1">
    <citation type="submission" date="2020-08" db="EMBL/GenBank/DDBJ databases">
        <title>Sequencing the genomes of 1000 actinobacteria strains.</title>
        <authorList>
            <person name="Klenk H.-P."/>
        </authorList>
    </citation>
    <scope>NUCLEOTIDE SEQUENCE [LARGE SCALE GENOMIC DNA]</scope>
    <source>
        <strain evidence="4 5">DSM 22826</strain>
    </source>
</reference>
<dbReference type="GO" id="GO:0004764">
    <property type="term" value="F:shikimate 3-dehydrogenase (NADP+) activity"/>
    <property type="evidence" value="ECO:0007669"/>
    <property type="project" value="UniProtKB-EC"/>
</dbReference>
<gene>
    <name evidence="4" type="ORF">E9229_002004</name>
</gene>
<evidence type="ECO:0000259" key="3">
    <source>
        <dbReference type="Pfam" id="PF08501"/>
    </source>
</evidence>
<dbReference type="Gene3D" id="3.40.50.720">
    <property type="entry name" value="NAD(P)-binding Rossmann-like Domain"/>
    <property type="match status" value="1"/>
</dbReference>
<dbReference type="InterPro" id="IPR022893">
    <property type="entry name" value="Shikimate_DH_fam"/>
</dbReference>
<comment type="pathway">
    <text evidence="1">Metabolic intermediate biosynthesis; chorismate biosynthesis; chorismate from D-erythrose 4-phosphate and phosphoenolpyruvate: step 4/7.</text>
</comment>
<name>A0A839QJN9_9MICC</name>
<dbReference type="RefSeq" id="WP_183511011.1">
    <property type="nucleotide sequence ID" value="NZ_BAABGK010000042.1"/>
</dbReference>
<dbReference type="CDD" id="cd01065">
    <property type="entry name" value="NAD_bind_Shikimate_DH"/>
    <property type="match status" value="1"/>
</dbReference>
<dbReference type="NCBIfam" id="NF009201">
    <property type="entry name" value="PRK12549.1"/>
    <property type="match status" value="1"/>
</dbReference>
<organism evidence="4 5">
    <name type="scientific">Paeniglutamicibacter cryotolerans</name>
    <dbReference type="NCBI Taxonomy" id="670079"/>
    <lineage>
        <taxon>Bacteria</taxon>
        <taxon>Bacillati</taxon>
        <taxon>Actinomycetota</taxon>
        <taxon>Actinomycetes</taxon>
        <taxon>Micrococcales</taxon>
        <taxon>Micrococcaceae</taxon>
        <taxon>Paeniglutamicibacter</taxon>
    </lineage>
</organism>
<proteinExistence type="predicted"/>
<protein>
    <submittedName>
        <fullName evidence="4">Shikimate dehydrogenase</fullName>
        <ecNumber evidence="4">1.1.1.25</ecNumber>
    </submittedName>
</protein>
<dbReference type="InterPro" id="IPR013708">
    <property type="entry name" value="Shikimate_DH-bd_N"/>
</dbReference>
<dbReference type="SUPFAM" id="SSF51735">
    <property type="entry name" value="NAD(P)-binding Rossmann-fold domains"/>
    <property type="match status" value="1"/>
</dbReference>
<dbReference type="SUPFAM" id="SSF53223">
    <property type="entry name" value="Aminoacid dehydrogenase-like, N-terminal domain"/>
    <property type="match status" value="1"/>
</dbReference>
<keyword evidence="2" id="KW-0057">Aromatic amino acid biosynthesis</keyword>
<dbReference type="GO" id="GO:0050661">
    <property type="term" value="F:NADP binding"/>
    <property type="evidence" value="ECO:0007669"/>
    <property type="project" value="TreeGrafter"/>
</dbReference>
<evidence type="ECO:0000313" key="5">
    <source>
        <dbReference type="Proteomes" id="UP000523000"/>
    </source>
</evidence>
<dbReference type="PANTHER" id="PTHR21089">
    <property type="entry name" value="SHIKIMATE DEHYDROGENASE"/>
    <property type="match status" value="1"/>
</dbReference>